<comment type="caution">
    <text evidence="2">The sequence shown here is derived from an EMBL/GenBank/DDBJ whole genome shotgun (WGS) entry which is preliminary data.</text>
</comment>
<protein>
    <submittedName>
        <fullName evidence="2">Uncharacterized protein</fullName>
    </submittedName>
</protein>
<feature type="compositionally biased region" description="Basic and acidic residues" evidence="1">
    <location>
        <begin position="124"/>
        <end position="145"/>
    </location>
</feature>
<accession>A0A6A4JZ41</accession>
<dbReference type="Proteomes" id="UP000466442">
    <property type="component" value="Unassembled WGS sequence"/>
</dbReference>
<name>A0A6A4JZ41_APOLU</name>
<organism evidence="2 3">
    <name type="scientific">Apolygus lucorum</name>
    <name type="common">Small green plant bug</name>
    <name type="synonym">Lygocoris lucorum</name>
    <dbReference type="NCBI Taxonomy" id="248454"/>
    <lineage>
        <taxon>Eukaryota</taxon>
        <taxon>Metazoa</taxon>
        <taxon>Ecdysozoa</taxon>
        <taxon>Arthropoda</taxon>
        <taxon>Hexapoda</taxon>
        <taxon>Insecta</taxon>
        <taxon>Pterygota</taxon>
        <taxon>Neoptera</taxon>
        <taxon>Paraneoptera</taxon>
        <taxon>Hemiptera</taxon>
        <taxon>Heteroptera</taxon>
        <taxon>Panheteroptera</taxon>
        <taxon>Cimicomorpha</taxon>
        <taxon>Miridae</taxon>
        <taxon>Mirini</taxon>
        <taxon>Apolygus</taxon>
    </lineage>
</organism>
<feature type="region of interest" description="Disordered" evidence="1">
    <location>
        <begin position="124"/>
        <end position="222"/>
    </location>
</feature>
<reference evidence="2" key="1">
    <citation type="journal article" date="2021" name="Mol. Ecol. Resour.">
        <title>Apolygus lucorum genome provides insights into omnivorousness and mesophyll feeding.</title>
        <authorList>
            <person name="Liu Y."/>
            <person name="Liu H."/>
            <person name="Wang H."/>
            <person name="Huang T."/>
            <person name="Liu B."/>
            <person name="Yang B."/>
            <person name="Yin L."/>
            <person name="Li B."/>
            <person name="Zhang Y."/>
            <person name="Zhang S."/>
            <person name="Jiang F."/>
            <person name="Zhang X."/>
            <person name="Ren Y."/>
            <person name="Wang B."/>
            <person name="Wang S."/>
            <person name="Lu Y."/>
            <person name="Wu K."/>
            <person name="Fan W."/>
            <person name="Wang G."/>
        </authorList>
    </citation>
    <scope>NUCLEOTIDE SEQUENCE</scope>
    <source>
        <strain evidence="2">12Hb</strain>
    </source>
</reference>
<feature type="compositionally biased region" description="Basic and acidic residues" evidence="1">
    <location>
        <begin position="48"/>
        <end position="63"/>
    </location>
</feature>
<dbReference type="EMBL" id="WIXP02000003">
    <property type="protein sequence ID" value="KAF6213658.1"/>
    <property type="molecule type" value="Genomic_DNA"/>
</dbReference>
<evidence type="ECO:0000313" key="3">
    <source>
        <dbReference type="Proteomes" id="UP000466442"/>
    </source>
</evidence>
<feature type="compositionally biased region" description="Polar residues" evidence="1">
    <location>
        <begin position="180"/>
        <end position="195"/>
    </location>
</feature>
<feature type="region of interest" description="Disordered" evidence="1">
    <location>
        <begin position="241"/>
        <end position="268"/>
    </location>
</feature>
<keyword evidence="3" id="KW-1185">Reference proteome</keyword>
<feature type="compositionally biased region" description="Basic and acidic residues" evidence="1">
    <location>
        <begin position="258"/>
        <end position="268"/>
    </location>
</feature>
<evidence type="ECO:0000313" key="2">
    <source>
        <dbReference type="EMBL" id="KAF6213658.1"/>
    </source>
</evidence>
<feature type="region of interest" description="Disordered" evidence="1">
    <location>
        <begin position="27"/>
        <end position="69"/>
    </location>
</feature>
<feature type="compositionally biased region" description="Basic and acidic residues" evidence="1">
    <location>
        <begin position="168"/>
        <end position="179"/>
    </location>
</feature>
<sequence length="398" mass="45415">MEEVLSYSRPKLRDHFEAFLLGQKVGADLNKDDRSADSSDNSSELEESLPRKEVHIKTERFENDAASNPGFSVVRIKTEKLDEDHVRVKTEKADPVEAICQPTSSASPVPCRIEVKKEKEDIVSIKTEEIDGRNENEGTRQDEYHANPPSGGIVKQIKTEGDDSSDEFDIKRVKMERISDAQTISQQQITGGCRSSQDREVGDSPPGQNDDEVESPSHSPITLRIKEETAEHDEMKGLYEASNVSKQPDGPQPTDLEEYTHQRSSDRKAKNIAKMMLKNLEENLNFIDGKDRKTPRSKSFVSSLKLHEMNNDFVKYKSAFSLQECSVKIQRLSEEILDQYGVNLDEIRMDEKVDVQTLKKGLFSCSECSFRSHHVKELRDHQWKHRTDTAYHQCRECL</sequence>
<evidence type="ECO:0000256" key="1">
    <source>
        <dbReference type="SAM" id="MobiDB-lite"/>
    </source>
</evidence>
<proteinExistence type="predicted"/>
<gene>
    <name evidence="2" type="ORF">GE061_011380</name>
</gene>
<dbReference type="AlphaFoldDB" id="A0A6A4JZ41"/>